<dbReference type="OrthoDB" id="191139at2759"/>
<accession>A0A834HC50</accession>
<dbReference type="EMBL" id="WJXA01000002">
    <property type="protein sequence ID" value="KAF7151283.1"/>
    <property type="molecule type" value="Genomic_DNA"/>
</dbReference>
<dbReference type="Pfam" id="PF00106">
    <property type="entry name" value="adh_short"/>
    <property type="match status" value="1"/>
</dbReference>
<comment type="caution">
    <text evidence="1">The sequence shown here is derived from an EMBL/GenBank/DDBJ whole genome shotgun (WGS) entry which is preliminary data.</text>
</comment>
<dbReference type="PANTHER" id="PTHR48476:SF1">
    <property type="entry name" value="SHORT-CHAIN DEHYDROGENASE TIC 32, CHLOROPLASTIC-LIKE"/>
    <property type="match status" value="1"/>
</dbReference>
<dbReference type="PRINTS" id="PR00081">
    <property type="entry name" value="GDHRDH"/>
</dbReference>
<proteinExistence type="predicted"/>
<dbReference type="Proteomes" id="UP000626092">
    <property type="component" value="Unassembled WGS sequence"/>
</dbReference>
<dbReference type="SUPFAM" id="SSF51735">
    <property type="entry name" value="NAD(P)-binding Rossmann-fold domains"/>
    <property type="match status" value="1"/>
</dbReference>
<dbReference type="InterPro" id="IPR002347">
    <property type="entry name" value="SDR_fam"/>
</dbReference>
<dbReference type="Gene3D" id="3.40.50.720">
    <property type="entry name" value="NAD(P)-binding Rossmann-like Domain"/>
    <property type="match status" value="1"/>
</dbReference>
<reference evidence="1" key="1">
    <citation type="submission" date="2019-11" db="EMBL/GenBank/DDBJ databases">
        <authorList>
            <person name="Liu Y."/>
            <person name="Hou J."/>
            <person name="Li T.-Q."/>
            <person name="Guan C.-H."/>
            <person name="Wu X."/>
            <person name="Wu H.-Z."/>
            <person name="Ling F."/>
            <person name="Zhang R."/>
            <person name="Shi X.-G."/>
            <person name="Ren J.-P."/>
            <person name="Chen E.-F."/>
            <person name="Sun J.-M."/>
        </authorList>
    </citation>
    <scope>NUCLEOTIDE SEQUENCE</scope>
    <source>
        <strain evidence="1">Adult_tree_wgs_1</strain>
        <tissue evidence="1">Leaves</tissue>
    </source>
</reference>
<gene>
    <name evidence="1" type="ORF">RHSIM_Rhsim02G0232100</name>
</gene>
<dbReference type="InterPro" id="IPR055280">
    <property type="entry name" value="TIC32"/>
</dbReference>
<protein>
    <submittedName>
        <fullName evidence="1">Uncharacterized protein</fullName>
    </submittedName>
</protein>
<dbReference type="AlphaFoldDB" id="A0A834HC50"/>
<organism evidence="1 2">
    <name type="scientific">Rhododendron simsii</name>
    <name type="common">Sims's rhododendron</name>
    <dbReference type="NCBI Taxonomy" id="118357"/>
    <lineage>
        <taxon>Eukaryota</taxon>
        <taxon>Viridiplantae</taxon>
        <taxon>Streptophyta</taxon>
        <taxon>Embryophyta</taxon>
        <taxon>Tracheophyta</taxon>
        <taxon>Spermatophyta</taxon>
        <taxon>Magnoliopsida</taxon>
        <taxon>eudicotyledons</taxon>
        <taxon>Gunneridae</taxon>
        <taxon>Pentapetalae</taxon>
        <taxon>asterids</taxon>
        <taxon>Ericales</taxon>
        <taxon>Ericaceae</taxon>
        <taxon>Ericoideae</taxon>
        <taxon>Rhodoreae</taxon>
        <taxon>Rhododendron</taxon>
    </lineage>
</organism>
<name>A0A834HC50_RHOSS</name>
<keyword evidence="2" id="KW-1185">Reference proteome</keyword>
<sequence>MYTSFAGMSAYAAWYLPHTSIWEHNDDTCLAYTLAAICNLFSEVGISGTSRILESSNSPGTPIGTSLSIQQQLLVLLRRSLKRAESLKLKRLVAWNHVSMAKFYLMGLGLSSSDVYREFSSENSTMIIEGAFSTAWLKNFQKSTSLQFSPKIMDREANLMLFISVHYKVLFLGTCINPARSLGAAVVFNRDHAWTLHWSCSGCPLPPDCYQSPSFHIQGLISLMNIGKYFVKSVPQSPPTRNRGPTATYRAFGFVSRNDTGDWFGFLANKAEQQQMWILGRKGSSGFSACSTAEEVTQGIDGTGLTSIVTGASSGIGKETTRVLALRGVHVVMAVRNTDHGTIVKEAILKENPIAKIDVMELDVSSMASVRKFASEYTSSGLPLNLLINNAGVNAPFALTEDNIELMFGTNHIGHFLLTNLLFETMKRTAHESQREGRIVIVASEGHRFVPRGGIRFDKINDESCFNITSKIICWEGYDMVCWVFFLPTTKQEEGVGLTCNSLDPGPVATDIMRHHSIVNGLVNMFIKYLVKNIPQGAATTCYVALHPRVKGVNGEYFCNSNIGKRTALA</sequence>
<dbReference type="InterPro" id="IPR036291">
    <property type="entry name" value="NAD(P)-bd_dom_sf"/>
</dbReference>
<dbReference type="PANTHER" id="PTHR48476">
    <property type="entry name" value="SHORT-CHAIN DEHYDROGENASE TIC 32, CHLOROPLASTIC-LIKE"/>
    <property type="match status" value="1"/>
</dbReference>
<evidence type="ECO:0000313" key="2">
    <source>
        <dbReference type="Proteomes" id="UP000626092"/>
    </source>
</evidence>
<evidence type="ECO:0000313" key="1">
    <source>
        <dbReference type="EMBL" id="KAF7151283.1"/>
    </source>
</evidence>